<sequence length="136" mass="15079">MRKLRWNEVCVLWNGEAFNCGTRLCCKTAHAGQMLNLSRDGGSGEEPPSRDALFWKRLKEELPELDLKARAVLQNAFPGERIAALPLTELALDQGESYGAFSLGYDAGDTPAGRLYLFVAFDEAFRPVPEPICEVC</sequence>
<dbReference type="AlphaFoldDB" id="A0AA36Y553"/>
<reference evidence="1 2" key="1">
    <citation type="submission" date="2011-10" db="EMBL/GenBank/DDBJ databases">
        <title>The Genome Sequence of Lachnospiraceae bacterium ACC2.</title>
        <authorList>
            <consortium name="The Broad Institute Genome Sequencing Platform"/>
            <person name="Earl A."/>
            <person name="Ward D."/>
            <person name="Feldgarden M."/>
            <person name="Gevers D."/>
            <person name="Sizova M."/>
            <person name="Hazen A."/>
            <person name="Epstein S."/>
            <person name="Young S.K."/>
            <person name="Zeng Q."/>
            <person name="Gargeya S."/>
            <person name="Fitzgerald M."/>
            <person name="Haas B."/>
            <person name="Abouelleil A."/>
            <person name="Alvarado L."/>
            <person name="Arachchi H.M."/>
            <person name="Berlin A."/>
            <person name="Brown A."/>
            <person name="Chapman S.B."/>
            <person name="Chen Z."/>
            <person name="Dunbar C."/>
            <person name="Freedman E."/>
            <person name="Gearin G."/>
            <person name="Goldberg J."/>
            <person name="Griggs A."/>
            <person name="Gujja S."/>
            <person name="Heiman D."/>
            <person name="Howarth C."/>
            <person name="Larson L."/>
            <person name="Lui A."/>
            <person name="MacDonald P.J.P."/>
            <person name="Montmayeur A."/>
            <person name="Murphy C."/>
            <person name="Neiman D."/>
            <person name="Pearson M."/>
            <person name="Priest M."/>
            <person name="Roberts A."/>
            <person name="Saif S."/>
            <person name="Shea T."/>
            <person name="Shenoy N."/>
            <person name="Sisk P."/>
            <person name="Stolte C."/>
            <person name="Sykes S."/>
            <person name="Wortman J."/>
            <person name="Nusbaum C."/>
            <person name="Birren B."/>
        </authorList>
    </citation>
    <scope>NUCLEOTIDE SEQUENCE [LARGE SCALE GENOMIC DNA]</scope>
    <source>
        <strain evidence="1 2">ACC2</strain>
    </source>
</reference>
<comment type="caution">
    <text evidence="1">The sequence shown here is derived from an EMBL/GenBank/DDBJ whole genome shotgun (WGS) entry which is preliminary data.</text>
</comment>
<dbReference type="GeneID" id="86940485"/>
<evidence type="ECO:0000313" key="2">
    <source>
        <dbReference type="Proteomes" id="UP000018466"/>
    </source>
</evidence>
<organism evidence="1 2">
    <name type="scientific">Stomatobaculum longum</name>
    <dbReference type="NCBI Taxonomy" id="796942"/>
    <lineage>
        <taxon>Bacteria</taxon>
        <taxon>Bacillati</taxon>
        <taxon>Bacillota</taxon>
        <taxon>Clostridia</taxon>
        <taxon>Lachnospirales</taxon>
        <taxon>Lachnospiraceae</taxon>
        <taxon>Stomatobaculum</taxon>
    </lineage>
</organism>
<evidence type="ECO:0000313" key="1">
    <source>
        <dbReference type="EMBL" id="EHO17109.1"/>
    </source>
</evidence>
<dbReference type="Proteomes" id="UP000018466">
    <property type="component" value="Unassembled WGS sequence"/>
</dbReference>
<accession>A0AA36Y553</accession>
<name>A0AA36Y553_9FIRM</name>
<keyword evidence="2" id="KW-1185">Reference proteome</keyword>
<gene>
    <name evidence="1" type="ORF">HMPREF9623_00708</name>
</gene>
<protein>
    <submittedName>
        <fullName evidence="1">Uncharacterized protein</fullName>
    </submittedName>
</protein>
<dbReference type="RefSeq" id="WP_009532541.1">
    <property type="nucleotide sequence ID" value="NZ_CAUOLT010000027.1"/>
</dbReference>
<proteinExistence type="predicted"/>
<dbReference type="EMBL" id="AGEL01000006">
    <property type="protein sequence ID" value="EHO17109.1"/>
    <property type="molecule type" value="Genomic_DNA"/>
</dbReference>